<dbReference type="GeneTree" id="ENSGT00940000153902"/>
<comment type="similarity">
    <text evidence="2">Belongs to the ankyrin SOCS box (ASB) family.</text>
</comment>
<evidence type="ECO:0000256" key="4">
    <source>
        <dbReference type="ARBA" id="ARBA00022786"/>
    </source>
</evidence>
<evidence type="ECO:0000256" key="5">
    <source>
        <dbReference type="ARBA" id="ARBA00023043"/>
    </source>
</evidence>
<dbReference type="InParanoid" id="A0A4W3GYK6"/>
<dbReference type="SMART" id="SM00969">
    <property type="entry name" value="SOCS_box"/>
    <property type="match status" value="1"/>
</dbReference>
<dbReference type="Proteomes" id="UP000314986">
    <property type="component" value="Unassembled WGS sequence"/>
</dbReference>
<keyword evidence="5 9" id="KW-0040">ANK repeat</keyword>
<keyword evidence="4" id="KW-0833">Ubl conjugation pathway</keyword>
<evidence type="ECO:0000313" key="12">
    <source>
        <dbReference type="Proteomes" id="UP000314986"/>
    </source>
</evidence>
<dbReference type="OrthoDB" id="539213at2759"/>
<keyword evidence="3" id="KW-0677">Repeat</keyword>
<dbReference type="Gene3D" id="1.25.40.20">
    <property type="entry name" value="Ankyrin repeat-containing domain"/>
    <property type="match status" value="1"/>
</dbReference>
<comment type="subunit">
    <text evidence="7">Interacts with CUL5 and RNF7.</text>
</comment>
<keyword evidence="12" id="KW-1185">Reference proteome</keyword>
<reference evidence="11" key="5">
    <citation type="submission" date="2025-09" db="UniProtKB">
        <authorList>
            <consortium name="Ensembl"/>
        </authorList>
    </citation>
    <scope>IDENTIFICATION</scope>
</reference>
<feature type="domain" description="SOCS box" evidence="10">
    <location>
        <begin position="284"/>
        <end position="332"/>
    </location>
</feature>
<reference evidence="12" key="3">
    <citation type="journal article" date="2014" name="Nature">
        <title>Elephant shark genome provides unique insights into gnathostome evolution.</title>
        <authorList>
            <consortium name="International Elephant Shark Genome Sequencing Consortium"/>
            <person name="Venkatesh B."/>
            <person name="Lee A.P."/>
            <person name="Ravi V."/>
            <person name="Maurya A.K."/>
            <person name="Lian M.M."/>
            <person name="Swann J.B."/>
            <person name="Ohta Y."/>
            <person name="Flajnik M.F."/>
            <person name="Sutoh Y."/>
            <person name="Kasahara M."/>
            <person name="Hoon S."/>
            <person name="Gangu V."/>
            <person name="Roy S.W."/>
            <person name="Irimia M."/>
            <person name="Korzh V."/>
            <person name="Kondrychyn I."/>
            <person name="Lim Z.W."/>
            <person name="Tay B.H."/>
            <person name="Tohari S."/>
            <person name="Kong K.W."/>
            <person name="Ho S."/>
            <person name="Lorente-Galdos B."/>
            <person name="Quilez J."/>
            <person name="Marques-Bonet T."/>
            <person name="Raney B.J."/>
            <person name="Ingham P.W."/>
            <person name="Tay A."/>
            <person name="Hillier L.W."/>
            <person name="Minx P."/>
            <person name="Boehm T."/>
            <person name="Wilson R.K."/>
            <person name="Brenner S."/>
            <person name="Warren W.C."/>
        </authorList>
    </citation>
    <scope>NUCLEOTIDE SEQUENCE [LARGE SCALE GENOMIC DNA]</scope>
</reference>
<feature type="repeat" description="ANK" evidence="9">
    <location>
        <begin position="194"/>
        <end position="226"/>
    </location>
</feature>
<feature type="repeat" description="ANK" evidence="9">
    <location>
        <begin position="89"/>
        <end position="118"/>
    </location>
</feature>
<dbReference type="RefSeq" id="XP_007901145.1">
    <property type="nucleotide sequence ID" value="XM_007902954.1"/>
</dbReference>
<dbReference type="GeneID" id="103184775"/>
<evidence type="ECO:0000256" key="6">
    <source>
        <dbReference type="ARBA" id="ARBA00059401"/>
    </source>
</evidence>
<dbReference type="InterPro" id="IPR002110">
    <property type="entry name" value="Ankyrin_rpt"/>
</dbReference>
<reference evidence="12" key="1">
    <citation type="journal article" date="2006" name="Science">
        <title>Ancient noncoding elements conserved in the human genome.</title>
        <authorList>
            <person name="Venkatesh B."/>
            <person name="Kirkness E.F."/>
            <person name="Loh Y.H."/>
            <person name="Halpern A.L."/>
            <person name="Lee A.P."/>
            <person name="Johnson J."/>
            <person name="Dandona N."/>
            <person name="Viswanathan L.D."/>
            <person name="Tay A."/>
            <person name="Venter J.C."/>
            <person name="Strausberg R.L."/>
            <person name="Brenner S."/>
        </authorList>
    </citation>
    <scope>NUCLEOTIDE SEQUENCE [LARGE SCALE GENOMIC DNA]</scope>
</reference>
<name>A0A4W3GYK6_CALMI</name>
<accession>A0A4W3GYK6</accession>
<sequence length="332" mass="37388">MRTSPSYCCLANHSSNTRMDIMRPARMSLVDIGKIFSMFQPRNDDDNGEIKQLSQTVSKDNDQLLEELLSQERYVQFINSRSGWGVPGTPLRLAAAKGHLRCLEVLLKYGAEVDSLDVKAQTPLFTAVSSRHPCCVRALLRAGANPNGSIHNNCSPILTAAREGEVEILRELLEHGAEVNVRSKAQRWASNASAGSGPLYFASVYKHYDCFRLLLLYGADPDFNCREKRLVTRIKRRKTALEMCLRYGCGPEYIQLLIDFGANIYLPVLSADKNTQRKKAVQILMRARAQPRCLISQARIVIRRCLKLASGLRSIEQLDVPPILRNYLKHQT</sequence>
<dbReference type="GO" id="GO:0045732">
    <property type="term" value="P:positive regulation of protein catabolic process"/>
    <property type="evidence" value="ECO:0007669"/>
    <property type="project" value="TreeGrafter"/>
</dbReference>
<dbReference type="PANTHER" id="PTHR24136">
    <property type="entry name" value="SOWAH (DROSOPHILA) HOMOLOG"/>
    <property type="match status" value="1"/>
</dbReference>
<evidence type="ECO:0000256" key="8">
    <source>
        <dbReference type="ARBA" id="ARBA00067431"/>
    </source>
</evidence>
<evidence type="ECO:0000256" key="1">
    <source>
        <dbReference type="ARBA" id="ARBA00004906"/>
    </source>
</evidence>
<dbReference type="Pfam" id="PF12796">
    <property type="entry name" value="Ank_2"/>
    <property type="match status" value="2"/>
</dbReference>
<comment type="function">
    <text evidence="6">Probable substrate-recognition component of a SCF-like ECS (Elongin-Cullin-SOCS-box protein) E3 ubiquitin-protein ligase complex which mediates the ubiquitination and subsequent proteasomal degradation of target proteins.</text>
</comment>
<protein>
    <recommendedName>
        <fullName evidence="8">Ankyrin repeat and SOCS box protein 12</fullName>
    </recommendedName>
</protein>
<dbReference type="Pfam" id="PF07525">
    <property type="entry name" value="SOCS_box"/>
    <property type="match status" value="1"/>
</dbReference>
<dbReference type="SMART" id="SM00248">
    <property type="entry name" value="ANK"/>
    <property type="match status" value="5"/>
</dbReference>
<evidence type="ECO:0000256" key="3">
    <source>
        <dbReference type="ARBA" id="ARBA00022737"/>
    </source>
</evidence>
<dbReference type="InterPro" id="IPR001496">
    <property type="entry name" value="SOCS_box"/>
</dbReference>
<reference evidence="11" key="4">
    <citation type="submission" date="2025-08" db="UniProtKB">
        <authorList>
            <consortium name="Ensembl"/>
        </authorList>
    </citation>
    <scope>IDENTIFICATION</scope>
</reference>
<evidence type="ECO:0000256" key="2">
    <source>
        <dbReference type="ARBA" id="ARBA00005949"/>
    </source>
</evidence>
<evidence type="ECO:0000259" key="10">
    <source>
        <dbReference type="PROSITE" id="PS50225"/>
    </source>
</evidence>
<proteinExistence type="inferred from homology"/>
<dbReference type="SUPFAM" id="SSF48403">
    <property type="entry name" value="Ankyrin repeat"/>
    <property type="match status" value="1"/>
</dbReference>
<evidence type="ECO:0000313" key="11">
    <source>
        <dbReference type="Ensembl" id="ENSCMIP00000008150.1"/>
    </source>
</evidence>
<dbReference type="PROSITE" id="PS50297">
    <property type="entry name" value="ANK_REP_REGION"/>
    <property type="match status" value="2"/>
</dbReference>
<evidence type="ECO:0000256" key="9">
    <source>
        <dbReference type="PROSITE-ProRule" id="PRU00023"/>
    </source>
</evidence>
<dbReference type="InterPro" id="IPR036770">
    <property type="entry name" value="Ankyrin_rpt-contain_sf"/>
</dbReference>
<dbReference type="KEGG" id="cmk:103184775"/>
<feature type="repeat" description="ANK" evidence="9">
    <location>
        <begin position="152"/>
        <end position="184"/>
    </location>
</feature>
<dbReference type="UniPathway" id="UPA00143"/>
<dbReference type="InterPro" id="IPR051573">
    <property type="entry name" value="Ankyrin-SOCS_box_domain"/>
</dbReference>
<dbReference type="FunFam" id="1.25.40.20:FF:000096">
    <property type="entry name" value="Ankyrin repeat and SOCS box containing 12"/>
    <property type="match status" value="1"/>
</dbReference>
<organism evidence="11 12">
    <name type="scientific">Callorhinchus milii</name>
    <name type="common">Ghost shark</name>
    <dbReference type="NCBI Taxonomy" id="7868"/>
    <lineage>
        <taxon>Eukaryota</taxon>
        <taxon>Metazoa</taxon>
        <taxon>Chordata</taxon>
        <taxon>Craniata</taxon>
        <taxon>Vertebrata</taxon>
        <taxon>Chondrichthyes</taxon>
        <taxon>Holocephali</taxon>
        <taxon>Chimaeriformes</taxon>
        <taxon>Callorhinchidae</taxon>
        <taxon>Callorhinchus</taxon>
    </lineage>
</organism>
<dbReference type="PROSITE" id="PS50225">
    <property type="entry name" value="SOCS"/>
    <property type="match status" value="1"/>
</dbReference>
<evidence type="ECO:0000256" key="7">
    <source>
        <dbReference type="ARBA" id="ARBA00065032"/>
    </source>
</evidence>
<reference evidence="12" key="2">
    <citation type="journal article" date="2007" name="PLoS Biol.">
        <title>Survey sequencing and comparative analysis of the elephant shark (Callorhinchus milii) genome.</title>
        <authorList>
            <person name="Venkatesh B."/>
            <person name="Kirkness E.F."/>
            <person name="Loh Y.H."/>
            <person name="Halpern A.L."/>
            <person name="Lee A.P."/>
            <person name="Johnson J."/>
            <person name="Dandona N."/>
            <person name="Viswanathan L.D."/>
            <person name="Tay A."/>
            <person name="Venter J.C."/>
            <person name="Strausberg R.L."/>
            <person name="Brenner S."/>
        </authorList>
    </citation>
    <scope>NUCLEOTIDE SEQUENCE [LARGE SCALE GENOMIC DNA]</scope>
</reference>
<dbReference type="PANTHER" id="PTHR24136:SF15">
    <property type="entry name" value="ANK_REP_REGION DOMAIN-CONTAINING PROTEIN"/>
    <property type="match status" value="1"/>
</dbReference>
<dbReference type="PROSITE" id="PS50088">
    <property type="entry name" value="ANK_REPEAT"/>
    <property type="match status" value="3"/>
</dbReference>
<gene>
    <name evidence="11" type="primary">LOC103184775</name>
</gene>
<dbReference type="GO" id="GO:0016567">
    <property type="term" value="P:protein ubiquitination"/>
    <property type="evidence" value="ECO:0007669"/>
    <property type="project" value="UniProtKB-UniPathway"/>
</dbReference>
<dbReference type="OMA" id="ASNACAC"/>
<comment type="pathway">
    <text evidence="1">Protein modification; protein ubiquitination.</text>
</comment>
<dbReference type="Ensembl" id="ENSCMIT00000008385.1">
    <property type="protein sequence ID" value="ENSCMIP00000008150.1"/>
    <property type="gene ID" value="ENSCMIG00000004392.1"/>
</dbReference>
<dbReference type="AlphaFoldDB" id="A0A4W3GYK6"/>
<dbReference type="STRING" id="7868.ENSCMIP00000008150"/>